<name>A0A9P4TSA5_9PEZI</name>
<accession>A0A9P4TSA5</accession>
<evidence type="ECO:0000313" key="3">
    <source>
        <dbReference type="EMBL" id="KAF2416405.1"/>
    </source>
</evidence>
<dbReference type="Pfam" id="PF26061">
    <property type="entry name" value="DUF8021"/>
    <property type="match status" value="1"/>
</dbReference>
<dbReference type="InterPro" id="IPR058334">
    <property type="entry name" value="DUF8021"/>
</dbReference>
<reference evidence="3" key="1">
    <citation type="journal article" date="2020" name="Stud. Mycol.">
        <title>101 Dothideomycetes genomes: a test case for predicting lifestyles and emergence of pathogens.</title>
        <authorList>
            <person name="Haridas S."/>
            <person name="Albert R."/>
            <person name="Binder M."/>
            <person name="Bloem J."/>
            <person name="Labutti K."/>
            <person name="Salamov A."/>
            <person name="Andreopoulos B."/>
            <person name="Baker S."/>
            <person name="Barry K."/>
            <person name="Bills G."/>
            <person name="Bluhm B."/>
            <person name="Cannon C."/>
            <person name="Castanera R."/>
            <person name="Culley D."/>
            <person name="Daum C."/>
            <person name="Ezra D."/>
            <person name="Gonzalez J."/>
            <person name="Henrissat B."/>
            <person name="Kuo A."/>
            <person name="Liang C."/>
            <person name="Lipzen A."/>
            <person name="Lutzoni F."/>
            <person name="Magnuson J."/>
            <person name="Mondo S."/>
            <person name="Nolan M."/>
            <person name="Ohm R."/>
            <person name="Pangilinan J."/>
            <person name="Park H.-J."/>
            <person name="Ramirez L."/>
            <person name="Alfaro M."/>
            <person name="Sun H."/>
            <person name="Tritt A."/>
            <person name="Yoshinaga Y."/>
            <person name="Zwiers L.-H."/>
            <person name="Turgeon B."/>
            <person name="Goodwin S."/>
            <person name="Spatafora J."/>
            <person name="Crous P."/>
            <person name="Grigoriev I."/>
        </authorList>
    </citation>
    <scope>NUCLEOTIDE SEQUENCE</scope>
    <source>
        <strain evidence="3">CBS 130266</strain>
    </source>
</reference>
<keyword evidence="1" id="KW-0732">Signal</keyword>
<feature type="chain" id="PRO_5040154559" description="DUF8021 domain-containing protein" evidence="1">
    <location>
        <begin position="22"/>
        <end position="300"/>
    </location>
</feature>
<evidence type="ECO:0000256" key="1">
    <source>
        <dbReference type="SAM" id="SignalP"/>
    </source>
</evidence>
<protein>
    <recommendedName>
        <fullName evidence="2">DUF8021 domain-containing protein</fullName>
    </recommendedName>
</protein>
<gene>
    <name evidence="3" type="ORF">EJ08DRAFT_703668</name>
</gene>
<keyword evidence="4" id="KW-1185">Reference proteome</keyword>
<sequence>MFYRALLLSCISVFHATSALCTRQRLQDHLDLFFVDAISHDALPLAPNVKISSNGVMQLNLNTTAFANTTWLESPGFKIQVVDILACQAARYTVAREKQTNGTEVPALISVRVGLADNDGHITEIEITNVVKGENILFSPDTFEHRTPPLFNSSQSFPPGAPISAAKVLTRKEIIAVTENYVSGVQKGDKSIMKVGPACPRTENGQRVRDHCEDGDEGLSKFKWPIQNRRWIADPDMGIAFGAYIVQGTFGEDDNTWDLVNEFIAVKDGLIREVRAIMEHVPKGTNAIWPEDTARTYATT</sequence>
<comment type="caution">
    <text evidence="3">The sequence shown here is derived from an EMBL/GenBank/DDBJ whole genome shotgun (WGS) entry which is preliminary data.</text>
</comment>
<feature type="signal peptide" evidence="1">
    <location>
        <begin position="1"/>
        <end position="21"/>
    </location>
</feature>
<dbReference type="AlphaFoldDB" id="A0A9P4TSA5"/>
<organism evidence="3 4">
    <name type="scientific">Tothia fuscella</name>
    <dbReference type="NCBI Taxonomy" id="1048955"/>
    <lineage>
        <taxon>Eukaryota</taxon>
        <taxon>Fungi</taxon>
        <taxon>Dikarya</taxon>
        <taxon>Ascomycota</taxon>
        <taxon>Pezizomycotina</taxon>
        <taxon>Dothideomycetes</taxon>
        <taxon>Pleosporomycetidae</taxon>
        <taxon>Venturiales</taxon>
        <taxon>Cylindrosympodiaceae</taxon>
        <taxon>Tothia</taxon>
    </lineage>
</organism>
<feature type="domain" description="DUF8021" evidence="2">
    <location>
        <begin position="169"/>
        <end position="278"/>
    </location>
</feature>
<dbReference type="EMBL" id="MU007160">
    <property type="protein sequence ID" value="KAF2416405.1"/>
    <property type="molecule type" value="Genomic_DNA"/>
</dbReference>
<proteinExistence type="predicted"/>
<evidence type="ECO:0000313" key="4">
    <source>
        <dbReference type="Proteomes" id="UP000800235"/>
    </source>
</evidence>
<evidence type="ECO:0000259" key="2">
    <source>
        <dbReference type="Pfam" id="PF26061"/>
    </source>
</evidence>
<dbReference type="Proteomes" id="UP000800235">
    <property type="component" value="Unassembled WGS sequence"/>
</dbReference>